<dbReference type="SUPFAM" id="SSF81324">
    <property type="entry name" value="Voltage-gated potassium channels"/>
    <property type="match status" value="1"/>
</dbReference>
<protein>
    <recommendedName>
        <fullName evidence="11">Cyclic nucleotide-binding domain-containing protein</fullName>
    </recommendedName>
</protein>
<evidence type="ECO:0000256" key="6">
    <source>
        <dbReference type="ARBA" id="ARBA00023136"/>
    </source>
</evidence>
<accession>A0A8J8P6N1</accession>
<dbReference type="CDD" id="cd00038">
    <property type="entry name" value="CAP_ED"/>
    <property type="match status" value="1"/>
</dbReference>
<dbReference type="PANTHER" id="PTHR47823">
    <property type="entry name" value="ION_TRANS DOMAIN-CONTAINING PROTEIN"/>
    <property type="match status" value="1"/>
</dbReference>
<feature type="transmembrane region" description="Helical" evidence="10">
    <location>
        <begin position="715"/>
        <end position="740"/>
    </location>
</feature>
<dbReference type="PRINTS" id="PR01463">
    <property type="entry name" value="EAGCHANLFMLY"/>
</dbReference>
<feature type="transmembrane region" description="Helical" evidence="10">
    <location>
        <begin position="556"/>
        <end position="578"/>
    </location>
</feature>
<feature type="compositionally biased region" description="Basic and acidic residues" evidence="9">
    <location>
        <begin position="394"/>
        <end position="405"/>
    </location>
</feature>
<dbReference type="OrthoDB" id="432483at2759"/>
<feature type="region of interest" description="Disordered" evidence="9">
    <location>
        <begin position="1280"/>
        <end position="1309"/>
    </location>
</feature>
<feature type="compositionally biased region" description="Basic and acidic residues" evidence="9">
    <location>
        <begin position="1102"/>
        <end position="1116"/>
    </location>
</feature>
<dbReference type="Pfam" id="PF00520">
    <property type="entry name" value="Ion_trans"/>
    <property type="match status" value="1"/>
</dbReference>
<dbReference type="Pfam" id="PF00027">
    <property type="entry name" value="cNMP_binding"/>
    <property type="match status" value="1"/>
</dbReference>
<dbReference type="Proteomes" id="UP000785679">
    <property type="component" value="Unassembled WGS sequence"/>
</dbReference>
<keyword evidence="3 10" id="KW-0812">Transmembrane</keyword>
<dbReference type="Gene3D" id="1.10.287.70">
    <property type="match status" value="1"/>
</dbReference>
<evidence type="ECO:0000313" key="12">
    <source>
        <dbReference type="EMBL" id="TNV86486.1"/>
    </source>
</evidence>
<feature type="compositionally biased region" description="Polar residues" evidence="9">
    <location>
        <begin position="1"/>
        <end position="22"/>
    </location>
</feature>
<keyword evidence="13" id="KW-1185">Reference proteome</keyword>
<dbReference type="InterPro" id="IPR018490">
    <property type="entry name" value="cNMP-bd_dom_sf"/>
</dbReference>
<comment type="subcellular location">
    <subcellularLocation>
        <location evidence="1">Membrane</location>
        <topology evidence="1">Multi-pass membrane protein</topology>
    </subcellularLocation>
</comment>
<dbReference type="GO" id="GO:0016020">
    <property type="term" value="C:membrane"/>
    <property type="evidence" value="ECO:0007669"/>
    <property type="project" value="UniProtKB-SubCell"/>
</dbReference>
<feature type="region of interest" description="Disordered" evidence="9">
    <location>
        <begin position="1"/>
        <end position="24"/>
    </location>
</feature>
<feature type="compositionally biased region" description="Basic and acidic residues" evidence="9">
    <location>
        <begin position="1280"/>
        <end position="1304"/>
    </location>
</feature>
<keyword evidence="4 10" id="KW-1133">Transmembrane helix</keyword>
<feature type="coiled-coil region" evidence="8">
    <location>
        <begin position="1359"/>
        <end position="1393"/>
    </location>
</feature>
<evidence type="ECO:0000256" key="5">
    <source>
        <dbReference type="ARBA" id="ARBA00023065"/>
    </source>
</evidence>
<evidence type="ECO:0000256" key="9">
    <source>
        <dbReference type="SAM" id="MobiDB-lite"/>
    </source>
</evidence>
<dbReference type="InterPro" id="IPR005821">
    <property type="entry name" value="Ion_trans_dom"/>
</dbReference>
<evidence type="ECO:0000256" key="4">
    <source>
        <dbReference type="ARBA" id="ARBA00022989"/>
    </source>
</evidence>
<gene>
    <name evidence="12" type="ORF">FGO68_gene6552</name>
</gene>
<comment type="caution">
    <text evidence="12">The sequence shown here is derived from an EMBL/GenBank/DDBJ whole genome shotgun (WGS) entry which is preliminary data.</text>
</comment>
<feature type="compositionally biased region" description="Low complexity" evidence="9">
    <location>
        <begin position="1163"/>
        <end position="1193"/>
    </location>
</feature>
<sequence>MSDQPQNESKQRSPLLNPQIGASPSGAKFSQVVPILNIQVPESGTPVVLTAKIGGSTRSEIPNVKPELAVKREFTESETLRPDSFPSEHKLHNQHIRKSAAANLENIAALKQMQPQANSSQLLNINSSLQRNTNNLLGADLLKSPIGTRRSSFRKQPEFSPGQLYDDLGRKKSVRFTHGQLFTFNVGGTPSPTPEQPKEETPQPHNELKEDDKKALTINKQGLLQIPIVPHSNEEETRNAVESMRKSIAIMQARKSKRTSNTPGPGLQFVGPAPGTMGGDGANKISISHVKEAETGQQITKIQITSKLESSDEEEEIDLPYPYNTLTTHRNNEIQSQIRVVNAMLKRKNPDKKKQTIALRRGANIHNKIFAARLLFMNPELTNVSFDTGTESKSISRSESQKPLDADPSDMGSRLHRKFRDKISYESFLGRKGLWAMAQKSHPQRSFNIDDKKQISEYMTRKRTMADPYKCSPRIQAKWICNRNVIYATVRFLMIQKDITLYGTGESMLDIRKGIKNIRDFMIPYAHLNGEQVEKTNLQIEPDCLMIREEAIFRKIWSGVLIILLLYTATIMPFNIALQGDNANETYSISKIIDTMVDFLFMIDIWVNFNSGILQQDQNVVDYKRSTVSKQYMKSWFFIDILASIPVNFVLDLVLDKGSDSRTNVNISGQRLIRVVRLPRLYRLVRMARLFKILKIFKRSVFFQKVQLLFKLNNAAVRITSFLITVILCVHLSGCLWIIVANLNDYNPDTWVSRLGLADSADSDIYIAAIYWSIQTLLTVGYGDVPAVTIEEQCVAVSWMILGGFFYTFTIGNLTSVLSNQNTRQQMIRDKVQAISQFCKENSIDRQLSVKMRNAVYYISNKNFIWADKQKIFEELTPSIKCEIAMQMHYGIIMKIRFFDDKDHNLIGSVVPLLTPLKTNQNEYIYRKGSHPQSIYFITSGRVSFFLEKKRIAFKDMIEGGYFGDLDIIFKRKRRYSMLSIIPSDFVMMTKQIFEDIIINQYPEIYEEMTLIAVERQRKIQQAKDYALEEYEEMLKKKGEENQTPYKRFKMMSQDGSKYSEQDLYRDHSNTNSNNQPQHSQSLFKKSTQSLKLNDSDQSDEEEKKLTTAEAHEEVSPLKNRKARGFSILKSEKTEQSSSSSEGHKAAALKELVQKSRQQKLSLKSLNNSSLKTSLKQNSSVKPSSTSQSAASSGRHLYFEPPKIVIMDSPSASKWGEAHQAPIIEIFKPKYNLRGGVPSTLNEDDEEIISIIKSQRSQIGRLQPEVLQNILKEQQIQELVHDSDSGKSHSSFDSETDSSKEEGKGNSQSQVHPLILVAQQHTSQRGNQPNARVQAEAEHIDNKQSRGYEKGIVDLESITSEQNTKNNQMSQRIDNLNNQMQHVLSQLGTINQRMTKPTHL</sequence>
<dbReference type="PROSITE" id="PS50042">
    <property type="entry name" value="CNMP_BINDING_3"/>
    <property type="match status" value="1"/>
</dbReference>
<feature type="region of interest" description="Disordered" evidence="9">
    <location>
        <begin position="387"/>
        <end position="413"/>
    </location>
</feature>
<evidence type="ECO:0000256" key="8">
    <source>
        <dbReference type="SAM" id="Coils"/>
    </source>
</evidence>
<evidence type="ECO:0000256" key="3">
    <source>
        <dbReference type="ARBA" id="ARBA00022692"/>
    </source>
</evidence>
<dbReference type="InterPro" id="IPR000595">
    <property type="entry name" value="cNMP-bd_dom"/>
</dbReference>
<dbReference type="EMBL" id="RRYP01001045">
    <property type="protein sequence ID" value="TNV86486.1"/>
    <property type="molecule type" value="Genomic_DNA"/>
</dbReference>
<dbReference type="InterPro" id="IPR014710">
    <property type="entry name" value="RmlC-like_jellyroll"/>
</dbReference>
<organism evidence="12 13">
    <name type="scientific">Halteria grandinella</name>
    <dbReference type="NCBI Taxonomy" id="5974"/>
    <lineage>
        <taxon>Eukaryota</taxon>
        <taxon>Sar</taxon>
        <taxon>Alveolata</taxon>
        <taxon>Ciliophora</taxon>
        <taxon>Intramacronucleata</taxon>
        <taxon>Spirotrichea</taxon>
        <taxon>Stichotrichia</taxon>
        <taxon>Sporadotrichida</taxon>
        <taxon>Halteriidae</taxon>
        <taxon>Halteria</taxon>
    </lineage>
</organism>
<feature type="domain" description="Cyclic nucleotide-binding" evidence="11">
    <location>
        <begin position="898"/>
        <end position="998"/>
    </location>
</feature>
<feature type="compositionally biased region" description="Basic and acidic residues" evidence="9">
    <location>
        <begin position="1058"/>
        <end position="1069"/>
    </location>
</feature>
<dbReference type="Gene3D" id="2.60.120.10">
    <property type="entry name" value="Jelly Rolls"/>
    <property type="match status" value="1"/>
</dbReference>
<evidence type="ECO:0000313" key="13">
    <source>
        <dbReference type="Proteomes" id="UP000785679"/>
    </source>
</evidence>
<feature type="region of interest" description="Disordered" evidence="9">
    <location>
        <begin position="254"/>
        <end position="276"/>
    </location>
</feature>
<keyword evidence="6 10" id="KW-0472">Membrane</keyword>
<keyword evidence="5" id="KW-0406">Ion transport</keyword>
<name>A0A8J8P6N1_HALGN</name>
<evidence type="ECO:0000256" key="2">
    <source>
        <dbReference type="ARBA" id="ARBA00022448"/>
    </source>
</evidence>
<evidence type="ECO:0000259" key="11">
    <source>
        <dbReference type="PROSITE" id="PS50042"/>
    </source>
</evidence>
<keyword evidence="8" id="KW-0175">Coiled coil</keyword>
<feature type="region of interest" description="Disordered" evidence="9">
    <location>
        <begin position="182"/>
        <end position="210"/>
    </location>
</feature>
<dbReference type="SUPFAM" id="SSF51206">
    <property type="entry name" value="cAMP-binding domain-like"/>
    <property type="match status" value="1"/>
</dbReference>
<feature type="region of interest" description="Disordered" evidence="9">
    <location>
        <begin position="1163"/>
        <end position="1194"/>
    </location>
</feature>
<feature type="transmembrane region" description="Helical" evidence="10">
    <location>
        <begin position="765"/>
        <end position="783"/>
    </location>
</feature>
<reference evidence="12" key="1">
    <citation type="submission" date="2019-06" db="EMBL/GenBank/DDBJ databases">
        <authorList>
            <person name="Zheng W."/>
        </authorList>
    </citation>
    <scope>NUCLEOTIDE SEQUENCE</scope>
    <source>
        <strain evidence="12">QDHG01</strain>
    </source>
</reference>
<dbReference type="PANTHER" id="PTHR47823:SF9">
    <property type="entry name" value="CHROMOSOME UNDETERMINED SCAFFOLD_10, WHOLE GENOME SHOTGUN SEQUENCE"/>
    <property type="match status" value="1"/>
</dbReference>
<dbReference type="GO" id="GO:0005249">
    <property type="term" value="F:voltage-gated potassium channel activity"/>
    <property type="evidence" value="ECO:0007669"/>
    <property type="project" value="InterPro"/>
</dbReference>
<feature type="compositionally biased region" description="Basic and acidic residues" evidence="9">
    <location>
        <begin position="196"/>
        <end position="210"/>
    </location>
</feature>
<feature type="region of interest" description="Disordered" evidence="9">
    <location>
        <begin position="1057"/>
        <end position="1119"/>
    </location>
</feature>
<feature type="compositionally biased region" description="Polar residues" evidence="9">
    <location>
        <begin position="1070"/>
        <end position="1093"/>
    </location>
</feature>
<dbReference type="InterPro" id="IPR003938">
    <property type="entry name" value="K_chnl_volt-dep_EAG/ELK/ERG"/>
</dbReference>
<evidence type="ECO:0000256" key="10">
    <source>
        <dbReference type="SAM" id="Phobius"/>
    </source>
</evidence>
<evidence type="ECO:0000256" key="7">
    <source>
        <dbReference type="ARBA" id="ARBA00023303"/>
    </source>
</evidence>
<evidence type="ECO:0000256" key="1">
    <source>
        <dbReference type="ARBA" id="ARBA00004141"/>
    </source>
</evidence>
<keyword evidence="2" id="KW-0813">Transport</keyword>
<proteinExistence type="predicted"/>
<feature type="transmembrane region" description="Helical" evidence="10">
    <location>
        <begin position="795"/>
        <end position="818"/>
    </location>
</feature>
<keyword evidence="7" id="KW-0407">Ion channel</keyword>
<dbReference type="FunFam" id="1.10.287.70:FF:000123">
    <property type="entry name" value="Potassium channel KAT3"/>
    <property type="match status" value="1"/>
</dbReference>